<evidence type="ECO:0000259" key="3">
    <source>
        <dbReference type="Pfam" id="PF00501"/>
    </source>
</evidence>
<comment type="similarity">
    <text evidence="1">Belongs to the ATP-dependent AMP-binding enzyme family.</text>
</comment>
<dbReference type="PANTHER" id="PTHR43201:SF5">
    <property type="entry name" value="MEDIUM-CHAIN ACYL-COA LIGASE ACSF2, MITOCHONDRIAL"/>
    <property type="match status" value="1"/>
</dbReference>
<dbReference type="GO" id="GO:0006631">
    <property type="term" value="P:fatty acid metabolic process"/>
    <property type="evidence" value="ECO:0007669"/>
    <property type="project" value="TreeGrafter"/>
</dbReference>
<keyword evidence="2" id="KW-0436">Ligase</keyword>
<feature type="domain" description="AMP-binding enzyme C-terminal" evidence="4">
    <location>
        <begin position="440"/>
        <end position="515"/>
    </location>
</feature>
<accession>A0A8H4N7C8</accession>
<gene>
    <name evidence="5" type="ORF">GTA08_BOTSDO12587</name>
</gene>
<dbReference type="PANTHER" id="PTHR43201">
    <property type="entry name" value="ACYL-COA SYNTHETASE"/>
    <property type="match status" value="1"/>
</dbReference>
<dbReference type="GO" id="GO:0031956">
    <property type="term" value="F:medium-chain fatty acid-CoA ligase activity"/>
    <property type="evidence" value="ECO:0007669"/>
    <property type="project" value="TreeGrafter"/>
</dbReference>
<dbReference type="InterPro" id="IPR025110">
    <property type="entry name" value="AMP-bd_C"/>
</dbReference>
<dbReference type="Pfam" id="PF00501">
    <property type="entry name" value="AMP-binding"/>
    <property type="match status" value="1"/>
</dbReference>
<reference evidence="5" key="1">
    <citation type="submission" date="2020-04" db="EMBL/GenBank/DDBJ databases">
        <title>Genome Assembly and Annotation of Botryosphaeria dothidea sdau 11-99, a Latent Pathogen of Apple Fruit Ring Rot in China.</title>
        <authorList>
            <person name="Yu C."/>
            <person name="Diao Y."/>
            <person name="Lu Q."/>
            <person name="Zhao J."/>
            <person name="Cui S."/>
            <person name="Peng C."/>
            <person name="He B."/>
            <person name="Liu H."/>
        </authorList>
    </citation>
    <scope>NUCLEOTIDE SEQUENCE [LARGE SCALE GENOMIC DNA]</scope>
    <source>
        <strain evidence="5">Sdau11-99</strain>
    </source>
</reference>
<comment type="caution">
    <text evidence="5">The sequence shown here is derived from an EMBL/GenBank/DDBJ whole genome shotgun (WGS) entry which is preliminary data.</text>
</comment>
<dbReference type="EMBL" id="WWBZ02000008">
    <property type="protein sequence ID" value="KAF4311815.1"/>
    <property type="molecule type" value="Genomic_DNA"/>
</dbReference>
<evidence type="ECO:0000256" key="1">
    <source>
        <dbReference type="ARBA" id="ARBA00006432"/>
    </source>
</evidence>
<sequence>MAPISSLIQNLNTVTSFPAGNFEDTAIIIPETRDAVQKTISYGDLDRKISKCQRELAHMGIAKGSRVAVVLPNGLEFATTFFACARQRAVMAPLNPQSKREELEEMLKMIKPAVLVAGAHLPTVKNEAESAARTLHIRVARWTTSVLVDEMELVLDTSALAVSNRAFEYPSFDGAMPGDSVLRLCTSGTTGRPKSVELSHENLLTAVRIIAAAHHLAPADRCIIITPLFHVAGIGACLLPTLLTGGTAVIPASVPARFWDVCREHRITWYHAVPTLHRALLATPRPATMPALRFVRCGGSDLDADLLRAVEDCTGAPLLEIYGMTETAPGVFCNRIDGPAGQPGLFPVPEAVETRILRRAPGRPLRLTVQVGVEGEVCVRGRSVMAAYVDDARANADAFLGGGFFRTGDLGVLLPGGFLRLTGRIKEVINKGGEKIGPAKVEAAARAHGAVLEAACFRVKDAIYGEDVGLAVVVKLGHELSASALKKFLREKLALFQVPNVVVFLDSIPTNRTGKIQRTYLSQKYGFY</sequence>
<evidence type="ECO:0000256" key="2">
    <source>
        <dbReference type="ARBA" id="ARBA00022598"/>
    </source>
</evidence>
<dbReference type="SUPFAM" id="SSF56801">
    <property type="entry name" value="Acetyl-CoA synthetase-like"/>
    <property type="match status" value="1"/>
</dbReference>
<name>A0A8H4N7C8_9PEZI</name>
<dbReference type="InterPro" id="IPR045851">
    <property type="entry name" value="AMP-bd_C_sf"/>
</dbReference>
<dbReference type="Proteomes" id="UP000572817">
    <property type="component" value="Unassembled WGS sequence"/>
</dbReference>
<dbReference type="AlphaFoldDB" id="A0A8H4N7C8"/>
<dbReference type="Gene3D" id="3.40.50.12780">
    <property type="entry name" value="N-terminal domain of ligase-like"/>
    <property type="match status" value="1"/>
</dbReference>
<dbReference type="OrthoDB" id="3633556at2759"/>
<organism evidence="5 6">
    <name type="scientific">Botryosphaeria dothidea</name>
    <dbReference type="NCBI Taxonomy" id="55169"/>
    <lineage>
        <taxon>Eukaryota</taxon>
        <taxon>Fungi</taxon>
        <taxon>Dikarya</taxon>
        <taxon>Ascomycota</taxon>
        <taxon>Pezizomycotina</taxon>
        <taxon>Dothideomycetes</taxon>
        <taxon>Dothideomycetes incertae sedis</taxon>
        <taxon>Botryosphaeriales</taxon>
        <taxon>Botryosphaeriaceae</taxon>
        <taxon>Botryosphaeria</taxon>
    </lineage>
</organism>
<dbReference type="Pfam" id="PF13193">
    <property type="entry name" value="AMP-binding_C"/>
    <property type="match status" value="1"/>
</dbReference>
<dbReference type="InterPro" id="IPR042099">
    <property type="entry name" value="ANL_N_sf"/>
</dbReference>
<dbReference type="Gene3D" id="3.30.300.30">
    <property type="match status" value="1"/>
</dbReference>
<feature type="domain" description="AMP-dependent synthetase/ligase" evidence="3">
    <location>
        <begin position="35"/>
        <end position="388"/>
    </location>
</feature>
<proteinExistence type="inferred from homology"/>
<evidence type="ECO:0000313" key="6">
    <source>
        <dbReference type="Proteomes" id="UP000572817"/>
    </source>
</evidence>
<protein>
    <submittedName>
        <fullName evidence="5">Uncharacterized protein</fullName>
    </submittedName>
</protein>
<evidence type="ECO:0000259" key="4">
    <source>
        <dbReference type="Pfam" id="PF13193"/>
    </source>
</evidence>
<dbReference type="InterPro" id="IPR000873">
    <property type="entry name" value="AMP-dep_synth/lig_dom"/>
</dbReference>
<evidence type="ECO:0000313" key="5">
    <source>
        <dbReference type="EMBL" id="KAF4311815.1"/>
    </source>
</evidence>
<keyword evidence="6" id="KW-1185">Reference proteome</keyword>